<dbReference type="InterPro" id="IPR000064">
    <property type="entry name" value="NLP_P60_dom"/>
</dbReference>
<evidence type="ECO:0000256" key="1">
    <source>
        <dbReference type="ARBA" id="ARBA00007074"/>
    </source>
</evidence>
<organism evidence="5 6">
    <name type="scientific">Paradevosia tibetensis</name>
    <dbReference type="NCBI Taxonomy" id="1447062"/>
    <lineage>
        <taxon>Bacteria</taxon>
        <taxon>Pseudomonadati</taxon>
        <taxon>Pseudomonadota</taxon>
        <taxon>Alphaproteobacteria</taxon>
        <taxon>Hyphomicrobiales</taxon>
        <taxon>Devosiaceae</taxon>
        <taxon>Paradevosia</taxon>
    </lineage>
</organism>
<keyword evidence="6" id="KW-1185">Reference proteome</keyword>
<keyword evidence="2" id="KW-0645">Protease</keyword>
<dbReference type="SUPFAM" id="SSF54001">
    <property type="entry name" value="Cysteine proteinases"/>
    <property type="match status" value="1"/>
</dbReference>
<evidence type="ECO:0000256" key="4">
    <source>
        <dbReference type="ARBA" id="ARBA00022807"/>
    </source>
</evidence>
<keyword evidence="4" id="KW-0788">Thiol protease</keyword>
<dbReference type="RefSeq" id="WP_147655468.1">
    <property type="nucleotide sequence ID" value="NZ_BMFM01000001.1"/>
</dbReference>
<dbReference type="PROSITE" id="PS51935">
    <property type="entry name" value="NLPC_P60"/>
    <property type="match status" value="1"/>
</dbReference>
<sequence length="138" mass="14632">MSVAADRIVLEARRWVGTPYRHQSSTLGAGCDCLGLVRGVWREIYGSEPMAIPAYRADLRDVAFAGALQAAADRLLVRAEGLAAGRVVLFRLNGAVAAKHCGILVGGGRFVHAQEGLGVVEANLEGWGTRVAGVFEFP</sequence>
<keyword evidence="3" id="KW-0378">Hydrolase</keyword>
<evidence type="ECO:0000313" key="5">
    <source>
        <dbReference type="EMBL" id="QEE19860.1"/>
    </source>
</evidence>
<dbReference type="GO" id="GO:0008234">
    <property type="term" value="F:cysteine-type peptidase activity"/>
    <property type="evidence" value="ECO:0007669"/>
    <property type="project" value="UniProtKB-KW"/>
</dbReference>
<dbReference type="Proteomes" id="UP000321062">
    <property type="component" value="Chromosome"/>
</dbReference>
<accession>A0A5B9DKU2</accession>
<name>A0A5B9DKU2_9HYPH</name>
<dbReference type="InterPro" id="IPR038765">
    <property type="entry name" value="Papain-like_cys_pep_sf"/>
</dbReference>
<dbReference type="KEGG" id="yti:FNA67_06600"/>
<dbReference type="AlphaFoldDB" id="A0A5B9DKU2"/>
<reference evidence="5 6" key="1">
    <citation type="journal article" date="2015" name="Int. J. Syst. Evol. Microbiol.">
        <title>Youhaiella tibetensis gen. nov., sp. nov., isolated from subsurface sediment.</title>
        <authorList>
            <person name="Wang Y.X."/>
            <person name="Huang F.Q."/>
            <person name="Nogi Y."/>
            <person name="Pang S.J."/>
            <person name="Wang P.K."/>
            <person name="Lv J."/>
        </authorList>
    </citation>
    <scope>NUCLEOTIDE SEQUENCE [LARGE SCALE GENOMIC DNA]</scope>
    <source>
        <strain evidence="6">fig4</strain>
    </source>
</reference>
<dbReference type="Gene3D" id="3.90.1720.10">
    <property type="entry name" value="endopeptidase domain like (from Nostoc punctiforme)"/>
    <property type="match status" value="1"/>
</dbReference>
<dbReference type="Pfam" id="PF00877">
    <property type="entry name" value="NLPC_P60"/>
    <property type="match status" value="1"/>
</dbReference>
<dbReference type="NCBIfam" id="TIGR02219">
    <property type="entry name" value="phage_NlpC_fam"/>
    <property type="match status" value="1"/>
</dbReference>
<evidence type="ECO:0000256" key="2">
    <source>
        <dbReference type="ARBA" id="ARBA00022670"/>
    </source>
</evidence>
<gene>
    <name evidence="5" type="ORF">FNA67_06600</name>
</gene>
<proteinExistence type="inferred from homology"/>
<dbReference type="EMBL" id="CP041690">
    <property type="protein sequence ID" value="QEE19860.1"/>
    <property type="molecule type" value="Genomic_DNA"/>
</dbReference>
<evidence type="ECO:0000256" key="3">
    <source>
        <dbReference type="ARBA" id="ARBA00022801"/>
    </source>
</evidence>
<protein>
    <submittedName>
        <fullName evidence="5">Uncharacterized protein</fullName>
    </submittedName>
</protein>
<dbReference type="OrthoDB" id="6058745at2"/>
<comment type="similarity">
    <text evidence="1">Belongs to the peptidase C40 family.</text>
</comment>
<dbReference type="InterPro" id="IPR011929">
    <property type="entry name" value="Phage_pept_NlpC/P60"/>
</dbReference>
<dbReference type="GO" id="GO:0006508">
    <property type="term" value="P:proteolysis"/>
    <property type="evidence" value="ECO:0007669"/>
    <property type="project" value="UniProtKB-KW"/>
</dbReference>
<evidence type="ECO:0000313" key="6">
    <source>
        <dbReference type="Proteomes" id="UP000321062"/>
    </source>
</evidence>